<dbReference type="AlphaFoldDB" id="A0A1I7YKQ5"/>
<name>A0A1I7YKQ5_9BILA</name>
<keyword evidence="1" id="KW-1133">Transmembrane helix</keyword>
<feature type="transmembrane region" description="Helical" evidence="1">
    <location>
        <begin position="59"/>
        <end position="76"/>
    </location>
</feature>
<dbReference type="WBParaSite" id="L893_g17326.t1">
    <property type="protein sequence ID" value="L893_g17326.t1"/>
    <property type="gene ID" value="L893_g17326"/>
</dbReference>
<feature type="signal peptide" evidence="2">
    <location>
        <begin position="1"/>
        <end position="19"/>
    </location>
</feature>
<organism evidence="3 4">
    <name type="scientific">Steinernema glaseri</name>
    <dbReference type="NCBI Taxonomy" id="37863"/>
    <lineage>
        <taxon>Eukaryota</taxon>
        <taxon>Metazoa</taxon>
        <taxon>Ecdysozoa</taxon>
        <taxon>Nematoda</taxon>
        <taxon>Chromadorea</taxon>
        <taxon>Rhabditida</taxon>
        <taxon>Tylenchina</taxon>
        <taxon>Panagrolaimomorpha</taxon>
        <taxon>Strongyloidoidea</taxon>
        <taxon>Steinernematidae</taxon>
        <taxon>Steinernema</taxon>
    </lineage>
</organism>
<evidence type="ECO:0000313" key="3">
    <source>
        <dbReference type="Proteomes" id="UP000095287"/>
    </source>
</evidence>
<keyword evidence="2" id="KW-0732">Signal</keyword>
<accession>A0A1I7YKQ5</accession>
<keyword evidence="1" id="KW-0472">Membrane</keyword>
<proteinExistence type="predicted"/>
<evidence type="ECO:0000256" key="2">
    <source>
        <dbReference type="SAM" id="SignalP"/>
    </source>
</evidence>
<protein>
    <submittedName>
        <fullName evidence="4">Transmembrane protein</fullName>
    </submittedName>
</protein>
<dbReference type="Proteomes" id="UP000095287">
    <property type="component" value="Unplaced"/>
</dbReference>
<feature type="chain" id="PRO_5009312264" evidence="2">
    <location>
        <begin position="20"/>
        <end position="108"/>
    </location>
</feature>
<evidence type="ECO:0000313" key="4">
    <source>
        <dbReference type="WBParaSite" id="L893_g17326.t1"/>
    </source>
</evidence>
<reference evidence="4" key="1">
    <citation type="submission" date="2016-11" db="UniProtKB">
        <authorList>
            <consortium name="WormBaseParasite"/>
        </authorList>
    </citation>
    <scope>IDENTIFICATION</scope>
</reference>
<evidence type="ECO:0000256" key="1">
    <source>
        <dbReference type="SAM" id="Phobius"/>
    </source>
</evidence>
<sequence>MFLRLCLLAVMLFVAICMAFPEAPNVFMNSPLGMPNRPMTQDDLAKVNAQIQAFKTGRLLILFVFFLAVCFAYPPANYNFNGLREPPVRALDAPVRNGFVGYPGGYGR</sequence>
<keyword evidence="3" id="KW-1185">Reference proteome</keyword>
<keyword evidence="1" id="KW-0812">Transmembrane</keyword>